<accession>A0A0D9XIF3</accession>
<keyword evidence="2" id="KW-0806">Transcription termination</keyword>
<keyword evidence="2" id="KW-0805">Transcription regulation</keyword>
<dbReference type="PANTHER" id="PTHR13068">
    <property type="entry name" value="CGI-12 PROTEIN-RELATED"/>
    <property type="match status" value="1"/>
</dbReference>
<proteinExistence type="inferred from homology"/>
<comment type="similarity">
    <text evidence="1">Belongs to the mTERF family.</text>
</comment>
<organism evidence="4 5">
    <name type="scientific">Leersia perrieri</name>
    <dbReference type="NCBI Taxonomy" id="77586"/>
    <lineage>
        <taxon>Eukaryota</taxon>
        <taxon>Viridiplantae</taxon>
        <taxon>Streptophyta</taxon>
        <taxon>Embryophyta</taxon>
        <taxon>Tracheophyta</taxon>
        <taxon>Spermatophyta</taxon>
        <taxon>Magnoliopsida</taxon>
        <taxon>Liliopsida</taxon>
        <taxon>Poales</taxon>
        <taxon>Poaceae</taxon>
        <taxon>BOP clade</taxon>
        <taxon>Oryzoideae</taxon>
        <taxon>Oryzeae</taxon>
        <taxon>Oryzinae</taxon>
        <taxon>Leersia</taxon>
    </lineage>
</organism>
<dbReference type="Proteomes" id="UP000032180">
    <property type="component" value="Chromosome 10"/>
</dbReference>
<reference evidence="4 5" key="1">
    <citation type="submission" date="2012-08" db="EMBL/GenBank/DDBJ databases">
        <title>Oryza genome evolution.</title>
        <authorList>
            <person name="Wing R.A."/>
        </authorList>
    </citation>
    <scope>NUCLEOTIDE SEQUENCE</scope>
</reference>
<dbReference type="HOGENOM" id="CLU_1580790_0_0_1"/>
<dbReference type="SMART" id="SM00733">
    <property type="entry name" value="Mterf"/>
    <property type="match status" value="3"/>
</dbReference>
<dbReference type="InterPro" id="IPR003690">
    <property type="entry name" value="MTERF"/>
</dbReference>
<protein>
    <submittedName>
        <fullName evidence="4">Uncharacterized protein</fullName>
    </submittedName>
</protein>
<name>A0A0D9XIF3_9ORYZ</name>
<evidence type="ECO:0000313" key="4">
    <source>
        <dbReference type="EnsemblPlants" id="LPERR10G03630.1"/>
    </source>
</evidence>
<keyword evidence="2" id="KW-0804">Transcription</keyword>
<dbReference type="AlphaFoldDB" id="A0A0D9XIF3"/>
<keyword evidence="3" id="KW-0809">Transit peptide</keyword>
<sequence>MSGQSRWLLTFSTKRVEQIVQRADSFGVRRNSSRFKYMVTTASSINEVLASARMNFLSSTLNCSMDKIHGIVRKMPAILGLSEEKLRIKLEFLSTILNCPMDKICDIVCKTPTVLGLSEDKFRSKIDLLSSILGCRMDKLCSAVYMCSKILALSETKLRSKIEYLVTKF</sequence>
<reference evidence="5" key="2">
    <citation type="submission" date="2013-12" db="EMBL/GenBank/DDBJ databases">
        <authorList>
            <person name="Yu Y."/>
            <person name="Lee S."/>
            <person name="de Baynast K."/>
            <person name="Wissotski M."/>
            <person name="Liu L."/>
            <person name="Talag J."/>
            <person name="Goicoechea J."/>
            <person name="Angelova A."/>
            <person name="Jetty R."/>
            <person name="Kudrna D."/>
            <person name="Golser W."/>
            <person name="Rivera L."/>
            <person name="Zhang J."/>
            <person name="Wing R."/>
        </authorList>
    </citation>
    <scope>NUCLEOTIDE SEQUENCE</scope>
</reference>
<evidence type="ECO:0000256" key="2">
    <source>
        <dbReference type="ARBA" id="ARBA00022472"/>
    </source>
</evidence>
<evidence type="ECO:0000256" key="3">
    <source>
        <dbReference type="ARBA" id="ARBA00022946"/>
    </source>
</evidence>
<dbReference type="STRING" id="77586.A0A0D9XIF3"/>
<evidence type="ECO:0000313" key="5">
    <source>
        <dbReference type="Proteomes" id="UP000032180"/>
    </source>
</evidence>
<dbReference type="Pfam" id="PF02536">
    <property type="entry name" value="mTERF"/>
    <property type="match status" value="1"/>
</dbReference>
<reference evidence="4" key="3">
    <citation type="submission" date="2015-04" db="UniProtKB">
        <authorList>
            <consortium name="EnsemblPlants"/>
        </authorList>
    </citation>
    <scope>IDENTIFICATION</scope>
</reference>
<dbReference type="InterPro" id="IPR038538">
    <property type="entry name" value="MTERF_sf"/>
</dbReference>
<evidence type="ECO:0000256" key="1">
    <source>
        <dbReference type="ARBA" id="ARBA00007692"/>
    </source>
</evidence>
<keyword evidence="5" id="KW-1185">Reference proteome</keyword>
<dbReference type="GO" id="GO:0003676">
    <property type="term" value="F:nucleic acid binding"/>
    <property type="evidence" value="ECO:0007669"/>
    <property type="project" value="InterPro"/>
</dbReference>
<dbReference type="Gramene" id="LPERR10G03630.1">
    <property type="protein sequence ID" value="LPERR10G03630.1"/>
    <property type="gene ID" value="LPERR10G03630"/>
</dbReference>
<dbReference type="Gene3D" id="1.25.70.10">
    <property type="entry name" value="Transcription termination factor 3, mitochondrial"/>
    <property type="match status" value="1"/>
</dbReference>
<dbReference type="EnsemblPlants" id="LPERR10G03630.1">
    <property type="protein sequence ID" value="LPERR10G03630.1"/>
    <property type="gene ID" value="LPERR10G03630"/>
</dbReference>
<dbReference type="GO" id="GO:0006353">
    <property type="term" value="P:DNA-templated transcription termination"/>
    <property type="evidence" value="ECO:0007669"/>
    <property type="project" value="UniProtKB-KW"/>
</dbReference>
<dbReference type="PANTHER" id="PTHR13068:SF102">
    <property type="entry name" value="OS11G0246100 PROTEIN"/>
    <property type="match status" value="1"/>
</dbReference>